<dbReference type="SUPFAM" id="SSF63829">
    <property type="entry name" value="Calcium-dependent phosphotriesterase"/>
    <property type="match status" value="1"/>
</dbReference>
<dbReference type="InterPro" id="IPR011042">
    <property type="entry name" value="6-blade_b-propeller_TolB-like"/>
</dbReference>
<reference evidence="2 3" key="1">
    <citation type="submission" date="2019-03" db="EMBL/GenBank/DDBJ databases">
        <title>Genomics of glacier-inhabiting Cryobacterium strains.</title>
        <authorList>
            <person name="Liu Q."/>
            <person name="Xin Y.-H."/>
        </authorList>
    </citation>
    <scope>NUCLEOTIDE SEQUENCE [LARGE SCALE GENOMIC DNA]</scope>
    <source>
        <strain evidence="2 3">RHLT2-21</strain>
    </source>
</reference>
<dbReference type="EMBL" id="SOFM01000023">
    <property type="protein sequence ID" value="TFC04195.1"/>
    <property type="molecule type" value="Genomic_DNA"/>
</dbReference>
<keyword evidence="1" id="KW-0732">Signal</keyword>
<evidence type="ECO:0000313" key="3">
    <source>
        <dbReference type="Proteomes" id="UP000297643"/>
    </source>
</evidence>
<keyword evidence="3" id="KW-1185">Reference proteome</keyword>
<proteinExistence type="predicted"/>
<evidence type="ECO:0000313" key="2">
    <source>
        <dbReference type="EMBL" id="TFC04195.1"/>
    </source>
</evidence>
<organism evidence="2 3">
    <name type="scientific">Cryobacterium mannosilyticum</name>
    <dbReference type="NCBI Taxonomy" id="1259190"/>
    <lineage>
        <taxon>Bacteria</taxon>
        <taxon>Bacillati</taxon>
        <taxon>Actinomycetota</taxon>
        <taxon>Actinomycetes</taxon>
        <taxon>Micrococcales</taxon>
        <taxon>Microbacteriaceae</taxon>
        <taxon>Cryobacterium</taxon>
    </lineage>
</organism>
<dbReference type="Gene3D" id="2.120.10.30">
    <property type="entry name" value="TolB, C-terminal domain"/>
    <property type="match status" value="1"/>
</dbReference>
<evidence type="ECO:0000256" key="1">
    <source>
        <dbReference type="SAM" id="SignalP"/>
    </source>
</evidence>
<accession>A0A4R8W7N1</accession>
<gene>
    <name evidence="2" type="ORF">E3O32_08570</name>
</gene>
<protein>
    <submittedName>
        <fullName evidence="2">Superoxide dismutase</fullName>
    </submittedName>
</protein>
<dbReference type="RefSeq" id="WP_134508546.1">
    <property type="nucleotide sequence ID" value="NZ_SOFM01000023.1"/>
</dbReference>
<dbReference type="AlphaFoldDB" id="A0A4R8W7N1"/>
<dbReference type="Proteomes" id="UP000297643">
    <property type="component" value="Unassembled WGS sequence"/>
</dbReference>
<feature type="chain" id="PRO_5020374720" evidence="1">
    <location>
        <begin position="38"/>
        <end position="331"/>
    </location>
</feature>
<comment type="caution">
    <text evidence="2">The sequence shown here is derived from an EMBL/GenBank/DDBJ whole genome shotgun (WGS) entry which is preliminary data.</text>
</comment>
<feature type="signal peptide" evidence="1">
    <location>
        <begin position="1"/>
        <end position="37"/>
    </location>
</feature>
<name>A0A4R8W7N1_9MICO</name>
<sequence>MKTAVRSHPIHRSTPGRIAIAAAVIGLSFAVASPALADDSNDRQTRFPETITLPNDAVAGDLGFRPEGIVVKGNTAYAGSLVDGTIVTANLRTGQTAPLVAADGDPAVGLKIAGPLLLVAGGPSGELRAYDHRSGKEVAVRHIPEAGFVNDLTVAGDTAYFTDSQRAVIYALPVDGDTVGEPREIPLGGDFALAPPGSFNGNGIAVFDEDTLILGQSADPDGSGSALYLVDVSNGEATRITITGGDVTAADGLLLQGRTLYVVQNRENSIAQFRLSSDGTEARFVRTLTDPDFDVPTTIDFGPRGDLYAVNARFGTPGTDSVAYEIVRVQR</sequence>